<gene>
    <name evidence="1" type="ORF">HPB49_015577</name>
</gene>
<comment type="caution">
    <text evidence="1">The sequence shown here is derived from an EMBL/GenBank/DDBJ whole genome shotgun (WGS) entry which is preliminary data.</text>
</comment>
<name>A0ACB8CYN8_DERSI</name>
<evidence type="ECO:0000313" key="2">
    <source>
        <dbReference type="Proteomes" id="UP000821865"/>
    </source>
</evidence>
<reference evidence="1" key="1">
    <citation type="submission" date="2020-05" db="EMBL/GenBank/DDBJ databases">
        <title>Large-scale comparative analyses of tick genomes elucidate their genetic diversity and vector capacities.</title>
        <authorList>
            <person name="Jia N."/>
            <person name="Wang J."/>
            <person name="Shi W."/>
            <person name="Du L."/>
            <person name="Sun Y."/>
            <person name="Zhan W."/>
            <person name="Jiang J."/>
            <person name="Wang Q."/>
            <person name="Zhang B."/>
            <person name="Ji P."/>
            <person name="Sakyi L.B."/>
            <person name="Cui X."/>
            <person name="Yuan T."/>
            <person name="Jiang B."/>
            <person name="Yang W."/>
            <person name="Lam T.T.-Y."/>
            <person name="Chang Q."/>
            <person name="Ding S."/>
            <person name="Wang X."/>
            <person name="Zhu J."/>
            <person name="Ruan X."/>
            <person name="Zhao L."/>
            <person name="Wei J."/>
            <person name="Que T."/>
            <person name="Du C."/>
            <person name="Cheng J."/>
            <person name="Dai P."/>
            <person name="Han X."/>
            <person name="Huang E."/>
            <person name="Gao Y."/>
            <person name="Liu J."/>
            <person name="Shao H."/>
            <person name="Ye R."/>
            <person name="Li L."/>
            <person name="Wei W."/>
            <person name="Wang X."/>
            <person name="Wang C."/>
            <person name="Yang T."/>
            <person name="Huo Q."/>
            <person name="Li W."/>
            <person name="Guo W."/>
            <person name="Chen H."/>
            <person name="Zhou L."/>
            <person name="Ni X."/>
            <person name="Tian J."/>
            <person name="Zhou Y."/>
            <person name="Sheng Y."/>
            <person name="Liu T."/>
            <person name="Pan Y."/>
            <person name="Xia L."/>
            <person name="Li J."/>
            <person name="Zhao F."/>
            <person name="Cao W."/>
        </authorList>
    </citation>
    <scope>NUCLEOTIDE SEQUENCE</scope>
    <source>
        <strain evidence="1">Dsil-2018</strain>
    </source>
</reference>
<sequence>MMQHIQEDTGVFVQTLKQYADTGKEVQMLHKFEELSMDLTARGAFGINERFQGKPDHPFLTTSKAVARNMMKGPFYYIGQCTTRFGAMMKPLYWLSLIIGDYSFDPLNAQTMAVINMRKNNPSLRRPDILQNLLDVEYIEENENEDAGAHKAKGTVKSRALTNEEVLITASSLFIAGFETTATALSYLIYALAKHQDVQEKVRKEVIDAVGTNGELDYETLTKKLKYTGAVVDETMRLYSPGLSFVTRQAKEDYVYNGIQFKAGTCFMVPQYQVHRDPRYWPNPLEFNPERHSSDNEAALKKTAYTAFGVGPRQCVGMRLALLEMRCVAGKIVQKYRLELGPSQKGTMELGQYAMLSTPANGPWILLHSLRNENIGS</sequence>
<protein>
    <submittedName>
        <fullName evidence="1">Uncharacterized protein</fullName>
    </submittedName>
</protein>
<organism evidence="1 2">
    <name type="scientific">Dermacentor silvarum</name>
    <name type="common">Tick</name>
    <dbReference type="NCBI Taxonomy" id="543639"/>
    <lineage>
        <taxon>Eukaryota</taxon>
        <taxon>Metazoa</taxon>
        <taxon>Ecdysozoa</taxon>
        <taxon>Arthropoda</taxon>
        <taxon>Chelicerata</taxon>
        <taxon>Arachnida</taxon>
        <taxon>Acari</taxon>
        <taxon>Parasitiformes</taxon>
        <taxon>Ixodida</taxon>
        <taxon>Ixodoidea</taxon>
        <taxon>Ixodidae</taxon>
        <taxon>Rhipicephalinae</taxon>
        <taxon>Dermacentor</taxon>
    </lineage>
</organism>
<proteinExistence type="predicted"/>
<dbReference type="EMBL" id="CM023473">
    <property type="protein sequence ID" value="KAH7954112.1"/>
    <property type="molecule type" value="Genomic_DNA"/>
</dbReference>
<evidence type="ECO:0000313" key="1">
    <source>
        <dbReference type="EMBL" id="KAH7954112.1"/>
    </source>
</evidence>
<dbReference type="Proteomes" id="UP000821865">
    <property type="component" value="Chromosome 4"/>
</dbReference>
<keyword evidence="2" id="KW-1185">Reference proteome</keyword>
<accession>A0ACB8CYN8</accession>